<gene>
    <name evidence="2" type="ORF">Tcan_02056</name>
</gene>
<comment type="function">
    <text evidence="1">Intramembrane glycolipid transporter that operates in the biosynthetic pathway of dolichol-linked oligosaccharides, the glycan precursors employed in protein asparagine (N)-glycosylation. The sequential addition of sugars to dolichol pyrophosphate produces dolichol-linked oligosaccharides containing fourteen sugars, including two GlcNAcs, nine mannoses and three glucoses. Once assembled, the oligosaccharide is transferred from the lipid to nascent proteins by oligosaccharyltransferases. The assembly of dolichol-linked oligosaccharides begins on the cytosolic side of the endoplasmic reticulum membrane and finishes in its lumen. RFT1 could mediate the translocation of the cytosolically oriented intermediate DolPP-GlcNAc2Man5, produced by ALG11, into the ER lumen where dolichol-linked oligosaccharides assembly continues. However, the intramembrane lipid transporter activity could not be confirmed in vitro.</text>
</comment>
<sequence length="116" mass="12868">MPFSTNPPLELVPSYGWALFAFGFAAWLEALAEPFVIVSLKFTMDTQYAIVQGLLVVMQRVVVIALLLLTSMPHIVVFCYAHVSLLIKKTACFAFSCFAVALTVLSSLVYNWDCLL</sequence>
<keyword evidence="1" id="KW-1133">Transmembrane helix</keyword>
<dbReference type="Proteomes" id="UP000031036">
    <property type="component" value="Unassembled WGS sequence"/>
</dbReference>
<dbReference type="EMBL" id="JPKZ01020050">
    <property type="protein sequence ID" value="KHN71816.1"/>
    <property type="molecule type" value="Genomic_DNA"/>
</dbReference>
<keyword evidence="1" id="KW-0812">Transmembrane</keyword>
<proteinExistence type="inferred from homology"/>
<dbReference type="STRING" id="6265.A0A0B2ULA2"/>
<dbReference type="GO" id="GO:0006488">
    <property type="term" value="P:dolichol-linked oligosaccharide biosynthetic process"/>
    <property type="evidence" value="ECO:0007669"/>
    <property type="project" value="InterPro"/>
</dbReference>
<dbReference type="GO" id="GO:0005789">
    <property type="term" value="C:endoplasmic reticulum membrane"/>
    <property type="evidence" value="ECO:0007669"/>
    <property type="project" value="UniProtKB-SubCell"/>
</dbReference>
<name>A0A0B2ULA2_TOXCA</name>
<reference evidence="2 3" key="1">
    <citation type="submission" date="2014-11" db="EMBL/GenBank/DDBJ databases">
        <title>Genetic blueprint of the zoonotic pathogen Toxocara canis.</title>
        <authorList>
            <person name="Zhu X.-Q."/>
            <person name="Korhonen P.K."/>
            <person name="Cai H."/>
            <person name="Young N.D."/>
            <person name="Nejsum P."/>
            <person name="von Samson-Himmelstjerna G."/>
            <person name="Boag P.R."/>
            <person name="Tan P."/>
            <person name="Li Q."/>
            <person name="Min J."/>
            <person name="Yang Y."/>
            <person name="Wang X."/>
            <person name="Fang X."/>
            <person name="Hall R.S."/>
            <person name="Hofmann A."/>
            <person name="Sternberg P.W."/>
            <person name="Jex A.R."/>
            <person name="Gasser R.B."/>
        </authorList>
    </citation>
    <scope>NUCLEOTIDE SEQUENCE [LARGE SCALE GENOMIC DNA]</scope>
    <source>
        <strain evidence="2">PN_DK_2014</strain>
    </source>
</reference>
<comment type="caution">
    <text evidence="2">The sequence shown here is derived from an EMBL/GenBank/DDBJ whole genome shotgun (WGS) entry which is preliminary data.</text>
</comment>
<organism evidence="2 3">
    <name type="scientific">Toxocara canis</name>
    <name type="common">Canine roundworm</name>
    <dbReference type="NCBI Taxonomy" id="6265"/>
    <lineage>
        <taxon>Eukaryota</taxon>
        <taxon>Metazoa</taxon>
        <taxon>Ecdysozoa</taxon>
        <taxon>Nematoda</taxon>
        <taxon>Chromadorea</taxon>
        <taxon>Rhabditida</taxon>
        <taxon>Spirurina</taxon>
        <taxon>Ascaridomorpha</taxon>
        <taxon>Ascaridoidea</taxon>
        <taxon>Toxocaridae</taxon>
        <taxon>Toxocara</taxon>
    </lineage>
</organism>
<comment type="caution">
    <text evidence="1">Lacks conserved residue(s) required for the propagation of feature annotation.</text>
</comment>
<dbReference type="AlphaFoldDB" id="A0A0B2ULA2"/>
<dbReference type="InterPro" id="IPR007594">
    <property type="entry name" value="RFT1"/>
</dbReference>
<protein>
    <recommendedName>
        <fullName evidence="1">Protein RFT1 homolog</fullName>
    </recommendedName>
</protein>
<dbReference type="Pfam" id="PF04506">
    <property type="entry name" value="Rft-1"/>
    <property type="match status" value="1"/>
</dbReference>
<comment type="subcellular location">
    <subcellularLocation>
        <location evidence="1">Endoplasmic reticulum membrane</location>
        <topology evidence="1">Multi-pass membrane protein</topology>
    </subcellularLocation>
</comment>
<dbReference type="OrthoDB" id="9979195at2759"/>
<feature type="transmembrane region" description="Helical" evidence="1">
    <location>
        <begin position="61"/>
        <end position="87"/>
    </location>
</feature>
<feature type="transmembrane region" description="Helical" evidence="1">
    <location>
        <begin position="15"/>
        <end position="40"/>
    </location>
</feature>
<keyword evidence="3" id="KW-1185">Reference proteome</keyword>
<accession>A0A0B2ULA2</accession>
<keyword evidence="1" id="KW-0472">Membrane</keyword>
<evidence type="ECO:0000313" key="2">
    <source>
        <dbReference type="EMBL" id="KHN71816.1"/>
    </source>
</evidence>
<evidence type="ECO:0000256" key="1">
    <source>
        <dbReference type="RuleBase" id="RU365067"/>
    </source>
</evidence>
<comment type="similarity">
    <text evidence="1">Belongs to the RFT1 family.</text>
</comment>
<feature type="transmembrane region" description="Helical" evidence="1">
    <location>
        <begin position="93"/>
        <end position="112"/>
    </location>
</feature>
<evidence type="ECO:0000313" key="3">
    <source>
        <dbReference type="Proteomes" id="UP000031036"/>
    </source>
</evidence>